<evidence type="ECO:0000313" key="3">
    <source>
        <dbReference type="Ensembl" id="ENSXCOP00000027837.1"/>
    </source>
</evidence>
<feature type="transmembrane region" description="Helical" evidence="2">
    <location>
        <begin position="174"/>
        <end position="198"/>
    </location>
</feature>
<dbReference type="PANTHER" id="PTHR31004">
    <property type="entry name" value="TRANSMEMBRANE PROTEIN 79"/>
    <property type="match status" value="1"/>
</dbReference>
<reference evidence="3" key="1">
    <citation type="submission" date="2025-08" db="UniProtKB">
        <authorList>
            <consortium name="Ensembl"/>
        </authorList>
    </citation>
    <scope>IDENTIFICATION</scope>
</reference>
<evidence type="ECO:0000313" key="4">
    <source>
        <dbReference type="Proteomes" id="UP000261380"/>
    </source>
</evidence>
<feature type="transmembrane region" description="Helical" evidence="2">
    <location>
        <begin position="270"/>
        <end position="288"/>
    </location>
</feature>
<keyword evidence="2" id="KW-1133">Transmembrane helix</keyword>
<dbReference type="PANTHER" id="PTHR31004:SF4">
    <property type="entry name" value="TRANSMEMBRANE PROTEIN 79"/>
    <property type="match status" value="1"/>
</dbReference>
<dbReference type="GO" id="GO:0032588">
    <property type="term" value="C:trans-Golgi network membrane"/>
    <property type="evidence" value="ECO:0007669"/>
    <property type="project" value="TreeGrafter"/>
</dbReference>
<dbReference type="GO" id="GO:0045055">
    <property type="term" value="P:regulated exocytosis"/>
    <property type="evidence" value="ECO:0007669"/>
    <property type="project" value="TreeGrafter"/>
</dbReference>
<dbReference type="STRING" id="32473.ENSXCOP00000027837"/>
<evidence type="ECO:0000256" key="2">
    <source>
        <dbReference type="SAM" id="Phobius"/>
    </source>
</evidence>
<dbReference type="Ensembl" id="ENSXCOT00000028173.1">
    <property type="protein sequence ID" value="ENSXCOP00000027837.1"/>
    <property type="gene ID" value="ENSXCOG00000020758.1"/>
</dbReference>
<sequence>MDVSLSDDPLLKATLTENGGGTNKKRDADEPAAMLEPETLQWPEDRETGMGGRTDGVIARSDASSWTESERGRRMERAELIGEGRDHLEENRLPEKAAQVFSPAVTVLPSLAASRDTEAFWEMESERSPFLKPRQVDYNQHDLCSRWVGLNPHLSVSPVCPGKGGCSDRDALKLGVSVMTSALLFPFLVWGGFVFLPFDAPLLDGAPLRLVYTLRCSVFAAAPVVFGETERRDNLGLTCLSLTCLTCHPLLPQAELQEVSVHRRFISDSASLFLIYFLQLVVMAMYLTQEQLKLVPLLTIVFAFGQLAYWLAAVFGSSLRGFGFGLSFLPSLVMMAANFYFIFTVESAGSVFGAAPPPDEALPLPTGRQRFWG</sequence>
<dbReference type="GO" id="GO:0005765">
    <property type="term" value="C:lysosomal membrane"/>
    <property type="evidence" value="ECO:0007669"/>
    <property type="project" value="TreeGrafter"/>
</dbReference>
<keyword evidence="2" id="KW-0812">Transmembrane</keyword>
<dbReference type="GeneTree" id="ENSGT00390000002390"/>
<keyword evidence="2" id="KW-0472">Membrane</keyword>
<accession>A0A3B5MZX0</accession>
<reference evidence="3" key="2">
    <citation type="submission" date="2025-09" db="UniProtKB">
        <authorList>
            <consortium name="Ensembl"/>
        </authorList>
    </citation>
    <scope>IDENTIFICATION</scope>
</reference>
<feature type="transmembrane region" description="Helical" evidence="2">
    <location>
        <begin position="294"/>
        <end position="315"/>
    </location>
</feature>
<keyword evidence="4" id="KW-1185">Reference proteome</keyword>
<name>A0A3B5MZX0_9TELE</name>
<proteinExistence type="predicted"/>
<dbReference type="AlphaFoldDB" id="A0A3B5MZX0"/>
<organism evidence="3 4">
    <name type="scientific">Xiphophorus couchianus</name>
    <name type="common">Monterrey platyfish</name>
    <dbReference type="NCBI Taxonomy" id="32473"/>
    <lineage>
        <taxon>Eukaryota</taxon>
        <taxon>Metazoa</taxon>
        <taxon>Chordata</taxon>
        <taxon>Craniata</taxon>
        <taxon>Vertebrata</taxon>
        <taxon>Euteleostomi</taxon>
        <taxon>Actinopterygii</taxon>
        <taxon>Neopterygii</taxon>
        <taxon>Teleostei</taxon>
        <taxon>Neoteleostei</taxon>
        <taxon>Acanthomorphata</taxon>
        <taxon>Ovalentaria</taxon>
        <taxon>Atherinomorphae</taxon>
        <taxon>Cyprinodontiformes</taxon>
        <taxon>Poeciliidae</taxon>
        <taxon>Poeciliinae</taxon>
        <taxon>Xiphophorus</taxon>
    </lineage>
</organism>
<evidence type="ECO:0000256" key="1">
    <source>
        <dbReference type="SAM" id="MobiDB-lite"/>
    </source>
</evidence>
<feature type="region of interest" description="Disordered" evidence="1">
    <location>
        <begin position="1"/>
        <end position="73"/>
    </location>
</feature>
<protein>
    <submittedName>
        <fullName evidence="3">Uncharacterized protein</fullName>
    </submittedName>
</protein>
<dbReference type="Proteomes" id="UP000261380">
    <property type="component" value="Unplaced"/>
</dbReference>
<feature type="transmembrane region" description="Helical" evidence="2">
    <location>
        <begin position="322"/>
        <end position="343"/>
    </location>
</feature>